<dbReference type="CDD" id="cd07530">
    <property type="entry name" value="HAD_Pase_UmpH-like"/>
    <property type="match status" value="1"/>
</dbReference>
<dbReference type="Pfam" id="PF13344">
    <property type="entry name" value="Hydrolase_6"/>
    <property type="match status" value="1"/>
</dbReference>
<dbReference type="GO" id="GO:0046872">
    <property type="term" value="F:metal ion binding"/>
    <property type="evidence" value="ECO:0007669"/>
    <property type="project" value="UniProtKB-KW"/>
</dbReference>
<gene>
    <name evidence="9" type="ORF">CFK37_12240</name>
</gene>
<feature type="binding site" evidence="7">
    <location>
        <position position="188"/>
    </location>
    <ligand>
        <name>substrate</name>
    </ligand>
</feature>
<feature type="binding site" evidence="8">
    <location>
        <position position="19"/>
    </location>
    <ligand>
        <name>Mg(2+)</name>
        <dbReference type="ChEBI" id="CHEBI:18420"/>
    </ligand>
</feature>
<feature type="active site" description="Proton donor" evidence="6">
    <location>
        <position position="19"/>
    </location>
</feature>
<evidence type="ECO:0000313" key="10">
    <source>
        <dbReference type="Proteomes" id="UP000198312"/>
    </source>
</evidence>
<dbReference type="AlphaFoldDB" id="A0A220U556"/>
<sequence>MKRGFLIVKDYQGYLIDLDGTMYQGNERIHAAKEFVEFLKDKGLPHLFLTNNSSKTQLEIANKLNEMDIPATENHIFTSSMATASYIAAKNQDGCVFVIGEGGLHEALLSKGLVITDENPDFVVIGIDREITYEKLAKACLFVRNGAEFLSTNSDIAIPTERGLVPGNGALTSVITVSTGVEPVFIGKPEPIIMEQALQTLGLSKDETLMVGDNYHTDIMAGIQAGVDTLMVFTGVTPFEDFPTLPTKPTYHVRDLSEWIKKKLSNQTD</sequence>
<dbReference type="EMBL" id="CP022315">
    <property type="protein sequence ID" value="ASK62863.1"/>
    <property type="molecule type" value="Genomic_DNA"/>
</dbReference>
<dbReference type="NCBIfam" id="TIGR01460">
    <property type="entry name" value="HAD-SF-IIA"/>
    <property type="match status" value="1"/>
</dbReference>
<evidence type="ECO:0000256" key="6">
    <source>
        <dbReference type="PIRSR" id="PIRSR000915-1"/>
    </source>
</evidence>
<dbReference type="PIRSF" id="PIRSF000915">
    <property type="entry name" value="PGP-type_phosphatase"/>
    <property type="match status" value="1"/>
</dbReference>
<dbReference type="FunFam" id="3.40.50.1000:FF:000053">
    <property type="entry name" value="TIGR01457 family HAD hydrolase"/>
    <property type="match status" value="1"/>
</dbReference>
<evidence type="ECO:0000256" key="4">
    <source>
        <dbReference type="ARBA" id="ARBA00022842"/>
    </source>
</evidence>
<keyword evidence="4 5" id="KW-0460">Magnesium</keyword>
<keyword evidence="10" id="KW-1185">Reference proteome</keyword>
<dbReference type="PANTHER" id="PTHR19288:SF46">
    <property type="entry name" value="HALOACID DEHALOGENASE-LIKE HYDROLASE DOMAIN-CONTAINING PROTEIN 2"/>
    <property type="match status" value="1"/>
</dbReference>
<dbReference type="InterPro" id="IPR036412">
    <property type="entry name" value="HAD-like_sf"/>
</dbReference>
<dbReference type="Proteomes" id="UP000198312">
    <property type="component" value="Chromosome"/>
</dbReference>
<evidence type="ECO:0000256" key="5">
    <source>
        <dbReference type="PIRNR" id="PIRNR000915"/>
    </source>
</evidence>
<dbReference type="SFLD" id="SFLDG01139">
    <property type="entry name" value="C2.A:_Pyridoxal_Phosphate_Phos"/>
    <property type="match status" value="1"/>
</dbReference>
<dbReference type="GO" id="GO:0016791">
    <property type="term" value="F:phosphatase activity"/>
    <property type="evidence" value="ECO:0007669"/>
    <property type="project" value="TreeGrafter"/>
</dbReference>
<dbReference type="SUPFAM" id="SSF56784">
    <property type="entry name" value="HAD-like"/>
    <property type="match status" value="1"/>
</dbReference>
<dbReference type="PANTHER" id="PTHR19288">
    <property type="entry name" value="4-NITROPHENYLPHOSPHATASE-RELATED"/>
    <property type="match status" value="1"/>
</dbReference>
<evidence type="ECO:0000313" key="9">
    <source>
        <dbReference type="EMBL" id="ASK62863.1"/>
    </source>
</evidence>
<dbReference type="NCBIfam" id="TIGR01549">
    <property type="entry name" value="HAD-SF-IA-v1"/>
    <property type="match status" value="1"/>
</dbReference>
<dbReference type="InterPro" id="IPR023214">
    <property type="entry name" value="HAD_sf"/>
</dbReference>
<evidence type="ECO:0000256" key="8">
    <source>
        <dbReference type="PIRSR" id="PIRSR000915-3"/>
    </source>
</evidence>
<accession>A0A220U556</accession>
<reference evidence="9 10" key="1">
    <citation type="submission" date="2017-07" db="EMBL/GenBank/DDBJ databases">
        <title>Virgibacillus sp. LM2416.</title>
        <authorList>
            <person name="Tak E.J."/>
            <person name="Bae J.-W."/>
        </authorList>
    </citation>
    <scope>NUCLEOTIDE SEQUENCE [LARGE SCALE GENOMIC DNA]</scope>
    <source>
        <strain evidence="9 10">LM2416</strain>
    </source>
</reference>
<dbReference type="EC" id="3.1.3.-" evidence="5"/>
<comment type="cofactor">
    <cofactor evidence="8">
        <name>Mg(2+)</name>
        <dbReference type="ChEBI" id="CHEBI:18420"/>
    </cofactor>
    <text evidence="8">Divalent metal ions. Mg(2+) is the most effective.</text>
</comment>
<proteinExistence type="inferred from homology"/>
<dbReference type="InterPro" id="IPR006357">
    <property type="entry name" value="HAD-SF_hydro_IIA"/>
</dbReference>
<comment type="function">
    <text evidence="5">Catalyzes the dephosphorylation of 2-6 carbon acid sugars in vitro.</text>
</comment>
<protein>
    <recommendedName>
        <fullName evidence="5">Acid sugar phosphatase</fullName>
        <ecNumber evidence="5">3.1.3.-</ecNumber>
    </recommendedName>
</protein>
<keyword evidence="2 5" id="KW-0479">Metal-binding</keyword>
<dbReference type="SFLD" id="SFLDS00003">
    <property type="entry name" value="Haloacid_Dehalogenase"/>
    <property type="match status" value="1"/>
</dbReference>
<feature type="active site" description="Nucleophile" evidence="6">
    <location>
        <position position="17"/>
    </location>
</feature>
<feature type="binding site" evidence="8">
    <location>
        <position position="213"/>
    </location>
    <ligand>
        <name>Mg(2+)</name>
        <dbReference type="ChEBI" id="CHEBI:18420"/>
    </ligand>
</feature>
<dbReference type="GO" id="GO:0005737">
    <property type="term" value="C:cytoplasm"/>
    <property type="evidence" value="ECO:0007669"/>
    <property type="project" value="TreeGrafter"/>
</dbReference>
<dbReference type="InterPro" id="IPR006439">
    <property type="entry name" value="HAD-SF_hydro_IA"/>
</dbReference>
<feature type="binding site" evidence="8">
    <location>
        <position position="17"/>
    </location>
    <ligand>
        <name>Mg(2+)</name>
        <dbReference type="ChEBI" id="CHEBI:18420"/>
    </ligand>
</feature>
<dbReference type="Gene3D" id="3.40.50.1000">
    <property type="entry name" value="HAD superfamily/HAD-like"/>
    <property type="match status" value="2"/>
</dbReference>
<comment type="similarity">
    <text evidence="1 5">Belongs to the HAD-like hydrolase superfamily. NagD family.</text>
</comment>
<organism evidence="9 10">
    <name type="scientific">Virgibacillus phasianinus</name>
    <dbReference type="NCBI Taxonomy" id="2017483"/>
    <lineage>
        <taxon>Bacteria</taxon>
        <taxon>Bacillati</taxon>
        <taxon>Bacillota</taxon>
        <taxon>Bacilli</taxon>
        <taxon>Bacillales</taxon>
        <taxon>Bacillaceae</taxon>
        <taxon>Virgibacillus</taxon>
    </lineage>
</organism>
<evidence type="ECO:0000256" key="7">
    <source>
        <dbReference type="PIRSR" id="PIRSR000915-2"/>
    </source>
</evidence>
<dbReference type="InterPro" id="IPR006354">
    <property type="entry name" value="HAD-SF_hydro_IIA_hyp1"/>
</dbReference>
<dbReference type="KEGG" id="vil:CFK37_12240"/>
<dbReference type="Pfam" id="PF13242">
    <property type="entry name" value="Hydrolase_like"/>
    <property type="match status" value="1"/>
</dbReference>
<keyword evidence="3 9" id="KW-0378">Hydrolase</keyword>
<dbReference type="NCBIfam" id="TIGR01457">
    <property type="entry name" value="HAD-SF-IIA-hyp2"/>
    <property type="match status" value="1"/>
</dbReference>
<name>A0A220U556_9BACI</name>
<evidence type="ECO:0000256" key="3">
    <source>
        <dbReference type="ARBA" id="ARBA00022801"/>
    </source>
</evidence>
<evidence type="ECO:0000256" key="1">
    <source>
        <dbReference type="ARBA" id="ARBA00006696"/>
    </source>
</evidence>
<evidence type="ECO:0000256" key="2">
    <source>
        <dbReference type="ARBA" id="ARBA00022723"/>
    </source>
</evidence>